<sequence>MNKKQELDSVELILQWAICGVCIFLAVGTFLAAELTTSSIMLSLLLLIESIIICPKFQLGIWSKIGVSVVIYLILFS</sequence>
<dbReference type="Proteomes" id="UP000008206">
    <property type="component" value="Plasmid Cy782203"/>
</dbReference>
<dbReference type="EMBL" id="CP002201">
    <property type="protein sequence ID" value="ADN18474.1"/>
    <property type="molecule type" value="Genomic_DNA"/>
</dbReference>
<evidence type="ECO:0000313" key="2">
    <source>
        <dbReference type="EMBL" id="ADN18474.1"/>
    </source>
</evidence>
<keyword evidence="2" id="KW-0614">Plasmid</keyword>
<reference evidence="3" key="1">
    <citation type="journal article" date="2011" name="MBio">
        <title>Novel metabolic attributes of the genus Cyanothece, comprising a group of unicellular nitrogen-fixing Cyanobacteria.</title>
        <authorList>
            <person name="Bandyopadhyay A."/>
            <person name="Elvitigala T."/>
            <person name="Welsh E."/>
            <person name="Stockel J."/>
            <person name="Liberton M."/>
            <person name="Min H."/>
            <person name="Sherman L.A."/>
            <person name="Pakrasi H.B."/>
        </authorList>
    </citation>
    <scope>NUCLEOTIDE SEQUENCE [LARGE SCALE GENOMIC DNA]</scope>
    <source>
        <strain evidence="3">PCC 7822</strain>
        <plasmid evidence="3">Cy782203</plasmid>
    </source>
</reference>
<keyword evidence="1" id="KW-0812">Transmembrane</keyword>
<keyword evidence="3" id="KW-1185">Reference proteome</keyword>
<organism evidence="2 3">
    <name type="scientific">Gloeothece verrucosa (strain PCC 7822)</name>
    <name type="common">Cyanothece sp. (strain PCC 7822)</name>
    <dbReference type="NCBI Taxonomy" id="497965"/>
    <lineage>
        <taxon>Bacteria</taxon>
        <taxon>Bacillati</taxon>
        <taxon>Cyanobacteriota</taxon>
        <taxon>Cyanophyceae</taxon>
        <taxon>Oscillatoriophycideae</taxon>
        <taxon>Chroococcales</taxon>
        <taxon>Aphanothecaceae</taxon>
        <taxon>Gloeothece</taxon>
        <taxon>Gloeothece verrucosa</taxon>
    </lineage>
</organism>
<protein>
    <submittedName>
        <fullName evidence="2">Binding-protein-dependent transport systems inner membrane component</fullName>
    </submittedName>
</protein>
<dbReference type="HOGENOM" id="CLU_2632225_0_0_3"/>
<feature type="transmembrane region" description="Helical" evidence="1">
    <location>
        <begin position="59"/>
        <end position="76"/>
    </location>
</feature>
<gene>
    <name evidence="2" type="ordered locus">Cyan7822_6821</name>
</gene>
<keyword evidence="1" id="KW-1133">Transmembrane helix</keyword>
<geneLocation type="plasmid" evidence="2 3">
    <name>Cy782203</name>
</geneLocation>
<proteinExistence type="predicted"/>
<dbReference type="AlphaFoldDB" id="E0UNE4"/>
<dbReference type="KEGG" id="cyj:Cyan7822_6821"/>
<accession>E0UNE4</accession>
<feature type="transmembrane region" description="Helical" evidence="1">
    <location>
        <begin position="38"/>
        <end position="54"/>
    </location>
</feature>
<keyword evidence="1" id="KW-0472">Membrane</keyword>
<evidence type="ECO:0000313" key="3">
    <source>
        <dbReference type="Proteomes" id="UP000008206"/>
    </source>
</evidence>
<evidence type="ECO:0000256" key="1">
    <source>
        <dbReference type="SAM" id="Phobius"/>
    </source>
</evidence>
<feature type="transmembrane region" description="Helical" evidence="1">
    <location>
        <begin position="12"/>
        <end position="32"/>
    </location>
</feature>
<dbReference type="RefSeq" id="WP_013325600.1">
    <property type="nucleotide sequence ID" value="NC_014502.1"/>
</dbReference>
<name>E0UNE4_GLOV7</name>